<gene>
    <name evidence="1" type="ORF">LCGC14_1518860</name>
</gene>
<evidence type="ECO:0000313" key="1">
    <source>
        <dbReference type="EMBL" id="KKM62703.1"/>
    </source>
</evidence>
<reference evidence="1" key="1">
    <citation type="journal article" date="2015" name="Nature">
        <title>Complex archaea that bridge the gap between prokaryotes and eukaryotes.</title>
        <authorList>
            <person name="Spang A."/>
            <person name="Saw J.H."/>
            <person name="Jorgensen S.L."/>
            <person name="Zaremba-Niedzwiedzka K."/>
            <person name="Martijn J."/>
            <person name="Lind A.E."/>
            <person name="van Eijk R."/>
            <person name="Schleper C."/>
            <person name="Guy L."/>
            <person name="Ettema T.J."/>
        </authorList>
    </citation>
    <scope>NUCLEOTIDE SEQUENCE</scope>
</reference>
<protein>
    <submittedName>
        <fullName evidence="1">Uncharacterized protein</fullName>
    </submittedName>
</protein>
<proteinExistence type="predicted"/>
<name>A0A0F9IZD9_9ZZZZ</name>
<comment type="caution">
    <text evidence="1">The sequence shown here is derived from an EMBL/GenBank/DDBJ whole genome shotgun (WGS) entry which is preliminary data.</text>
</comment>
<dbReference type="AlphaFoldDB" id="A0A0F9IZD9"/>
<feature type="non-terminal residue" evidence="1">
    <location>
        <position position="1"/>
    </location>
</feature>
<sequence length="76" mass="8388">FKIGDDIIIKEPATDAEKLAIGTVIDLVGTGTYSKLLTVEFLSKDGFPMLCYAHPRDLIVVSPIILKKSFVFMDLD</sequence>
<accession>A0A0F9IZD9</accession>
<dbReference type="EMBL" id="LAZR01011240">
    <property type="protein sequence ID" value="KKM62703.1"/>
    <property type="molecule type" value="Genomic_DNA"/>
</dbReference>
<organism evidence="1">
    <name type="scientific">marine sediment metagenome</name>
    <dbReference type="NCBI Taxonomy" id="412755"/>
    <lineage>
        <taxon>unclassified sequences</taxon>
        <taxon>metagenomes</taxon>
        <taxon>ecological metagenomes</taxon>
    </lineage>
</organism>